<dbReference type="InterPro" id="IPR019794">
    <property type="entry name" value="Peroxidases_AS"/>
</dbReference>
<dbReference type="GO" id="GO:0006979">
    <property type="term" value="P:response to oxidative stress"/>
    <property type="evidence" value="ECO:0007669"/>
    <property type="project" value="InterPro"/>
</dbReference>
<evidence type="ECO:0000259" key="16">
    <source>
        <dbReference type="PROSITE" id="PS50873"/>
    </source>
</evidence>
<keyword evidence="7 11" id="KW-0106">Calcium</keyword>
<dbReference type="Pfam" id="PF14223">
    <property type="entry name" value="Retrotran_gag_2"/>
    <property type="match status" value="1"/>
</dbReference>
<evidence type="ECO:0000256" key="6">
    <source>
        <dbReference type="ARBA" id="ARBA00022723"/>
    </source>
</evidence>
<dbReference type="EMBL" id="MLFT02000004">
    <property type="protein sequence ID" value="PHT51255.1"/>
    <property type="molecule type" value="Genomic_DNA"/>
</dbReference>
<feature type="binding site" evidence="11">
    <location>
        <position position="727"/>
    </location>
    <ligand>
        <name>Ca(2+)</name>
        <dbReference type="ChEBI" id="CHEBI:29108"/>
        <label>1</label>
    </ligand>
</feature>
<evidence type="ECO:0000256" key="13">
    <source>
        <dbReference type="PIRSR" id="PIRSR600823-5"/>
    </source>
</evidence>
<evidence type="ECO:0000256" key="12">
    <source>
        <dbReference type="PIRSR" id="PIRSR600823-4"/>
    </source>
</evidence>
<dbReference type="GO" id="GO:0140825">
    <property type="term" value="F:lactoperoxidase activity"/>
    <property type="evidence" value="ECO:0007669"/>
    <property type="project" value="UniProtKB-EC"/>
</dbReference>
<evidence type="ECO:0000256" key="14">
    <source>
        <dbReference type="RuleBase" id="RU004241"/>
    </source>
</evidence>
<evidence type="ECO:0000313" key="17">
    <source>
        <dbReference type="EMBL" id="PHT51255.1"/>
    </source>
</evidence>
<organism evidence="17 18">
    <name type="scientific">Capsicum baccatum</name>
    <name type="common">Peruvian pepper</name>
    <dbReference type="NCBI Taxonomy" id="33114"/>
    <lineage>
        <taxon>Eukaryota</taxon>
        <taxon>Viridiplantae</taxon>
        <taxon>Streptophyta</taxon>
        <taxon>Embryophyta</taxon>
        <taxon>Tracheophyta</taxon>
        <taxon>Spermatophyta</taxon>
        <taxon>Magnoliopsida</taxon>
        <taxon>eudicotyledons</taxon>
        <taxon>Gunneridae</taxon>
        <taxon>Pentapetalae</taxon>
        <taxon>asterids</taxon>
        <taxon>lamiids</taxon>
        <taxon>Solanales</taxon>
        <taxon>Solanaceae</taxon>
        <taxon>Solanoideae</taxon>
        <taxon>Capsiceae</taxon>
        <taxon>Capsicum</taxon>
    </lineage>
</organism>
<proteinExistence type="inferred from homology"/>
<comment type="similarity">
    <text evidence="14">Belongs to the peroxidase family.</text>
</comment>
<keyword evidence="4 17" id="KW-0575">Peroxidase</keyword>
<feature type="binding site" evidence="11">
    <location>
        <position position="709"/>
    </location>
    <ligand>
        <name>Ca(2+)</name>
        <dbReference type="ChEBI" id="CHEBI:29108"/>
        <label>1</label>
    </ligand>
</feature>
<dbReference type="Pfam" id="PF07727">
    <property type="entry name" value="RVT_2"/>
    <property type="match status" value="1"/>
</dbReference>
<comment type="caution">
    <text evidence="17">The sequence shown here is derived from an EMBL/GenBank/DDBJ whole genome shotgun (WGS) entry which is preliminary data.</text>
</comment>
<keyword evidence="5" id="KW-0349">Heme</keyword>
<evidence type="ECO:0000313" key="18">
    <source>
        <dbReference type="Proteomes" id="UP000224567"/>
    </source>
</evidence>
<dbReference type="PROSITE" id="PS00436">
    <property type="entry name" value="PEROXIDASE_2"/>
    <property type="match status" value="1"/>
</dbReference>
<dbReference type="InterPro" id="IPR013103">
    <property type="entry name" value="RVT_2"/>
</dbReference>
<gene>
    <name evidence="17" type="ORF">CQW23_11002</name>
</gene>
<dbReference type="EC" id="1.11.1.7" evidence="3"/>
<reference evidence="17 18" key="1">
    <citation type="journal article" date="2017" name="Genome Biol.">
        <title>New reference genome sequences of hot pepper reveal the massive evolution of plant disease-resistance genes by retroduplication.</title>
        <authorList>
            <person name="Kim S."/>
            <person name="Park J."/>
            <person name="Yeom S.I."/>
            <person name="Kim Y.M."/>
            <person name="Seo E."/>
            <person name="Kim K.T."/>
            <person name="Kim M.S."/>
            <person name="Lee J.M."/>
            <person name="Cheong K."/>
            <person name="Shin H.S."/>
            <person name="Kim S.B."/>
            <person name="Han K."/>
            <person name="Lee J."/>
            <person name="Park M."/>
            <person name="Lee H.A."/>
            <person name="Lee H.Y."/>
            <person name="Lee Y."/>
            <person name="Oh S."/>
            <person name="Lee J.H."/>
            <person name="Choi E."/>
            <person name="Choi E."/>
            <person name="Lee S.E."/>
            <person name="Jeon J."/>
            <person name="Kim H."/>
            <person name="Choi G."/>
            <person name="Song H."/>
            <person name="Lee J."/>
            <person name="Lee S.C."/>
            <person name="Kwon J.K."/>
            <person name="Lee H.Y."/>
            <person name="Koo N."/>
            <person name="Hong Y."/>
            <person name="Kim R.W."/>
            <person name="Kang W.H."/>
            <person name="Huh J.H."/>
            <person name="Kang B.C."/>
            <person name="Yang T.J."/>
            <person name="Lee Y.H."/>
            <person name="Bennetzen J.L."/>
            <person name="Choi D."/>
        </authorList>
    </citation>
    <scope>NUCLEOTIDE SEQUENCE [LARGE SCALE GENOMIC DNA]</scope>
    <source>
        <strain evidence="18">cv. PBC81</strain>
    </source>
</reference>
<comment type="cofactor">
    <cofactor evidence="2">
        <name>heme b</name>
        <dbReference type="ChEBI" id="CHEBI:60344"/>
    </cofactor>
</comment>
<sequence length="749" mass="85704">MTTESQIMDATMSMGANNIATSSRTNAPPTMVPTEKPKKFSGIDFKRWQQKMFFYLTTLCLQRFTSEDAPEVPEETSNRDRFVIVEAWKHSDFLCRNYILSGLQDVLYNVYSGTKTSEELWGALERKYKTEDAGIKKFLVARFLDFKMIDRKYVVSQVQELQVIIHDLLVEGLIVNDVFQVAAIVEKLPPLWKDFKNYLKHKHKETTVEDLIVRLRIEENNKAAKRRSKENSTMSGAHIVEDDQNNSKKRKKDEHGSNQPKKKFKEKYFNCGKIGHKSIYCRAPKKGKKKDQANMIESNKDMMIYVLCSRKATWWGIHANGGWILVPHAMFAQTKSRSRHLLRLKHEQSSGGSKRPRDEPSENVYNEENPRRSTRQRTSTSFGSNFVTFLLENEPQTFTEVMSSSDSSFWKEAVNSEIDSILNNHTWELVGLSSRNKPLDSKWIFKRKMKADGTIDKYKARLVVKCFKQKEGLDYFDTYSSVTKITSIRMLIALTAVYDLQIHQMDGKIAFLNGDLEEEIYMEQPTDLWFRERKTRSNEVKSISGYIFTNGGGAVSWKSSKQTCIAHSTMESEFIALDKAGEEAEWLRNFLEDISYWPKPVAPTCIHCDIQAVIDYVKSKDNVSDPLTKGLSREGVERTSKGMGLRPRTSQHDASLVSSTNYGGLLPELYQFSSPQATEIVMSVLEEAIAKDPRMAASLLRLHFHDCFVQGCDASILLDKSSAFKSEKEAGPNKNSLRGFEVIDEIKAE</sequence>
<protein>
    <recommendedName>
        <fullName evidence="3">peroxidase</fullName>
        <ecNumber evidence="3">1.11.1.7</ecNumber>
    </recommendedName>
</protein>
<comment type="cofactor">
    <cofactor evidence="11">
        <name>Ca(2+)</name>
        <dbReference type="ChEBI" id="CHEBI:29108"/>
    </cofactor>
    <text evidence="11">Binds 2 calcium ions per subunit.</text>
</comment>
<dbReference type="PROSITE" id="PS50873">
    <property type="entry name" value="PEROXIDASE_4"/>
    <property type="match status" value="1"/>
</dbReference>
<evidence type="ECO:0000256" key="9">
    <source>
        <dbReference type="ARBA" id="ARBA00023004"/>
    </source>
</evidence>
<keyword evidence="18" id="KW-1185">Reference proteome</keyword>
<evidence type="ECO:0000256" key="5">
    <source>
        <dbReference type="ARBA" id="ARBA00022617"/>
    </source>
</evidence>
<dbReference type="Gene3D" id="1.10.520.10">
    <property type="match status" value="1"/>
</dbReference>
<evidence type="ECO:0000256" key="1">
    <source>
        <dbReference type="ARBA" id="ARBA00000189"/>
    </source>
</evidence>
<feature type="binding site" evidence="11">
    <location>
        <position position="711"/>
    </location>
    <ligand>
        <name>Ca(2+)</name>
        <dbReference type="ChEBI" id="CHEBI:29108"/>
        <label>1</label>
    </ligand>
</feature>
<accession>A0A2G2X1A5</accession>
<dbReference type="OrthoDB" id="1645289at2759"/>
<evidence type="ECO:0000256" key="7">
    <source>
        <dbReference type="ARBA" id="ARBA00022837"/>
    </source>
</evidence>
<evidence type="ECO:0000256" key="2">
    <source>
        <dbReference type="ARBA" id="ARBA00001970"/>
    </source>
</evidence>
<evidence type="ECO:0000256" key="4">
    <source>
        <dbReference type="ARBA" id="ARBA00022559"/>
    </source>
</evidence>
<feature type="binding site" evidence="11">
    <location>
        <position position="715"/>
    </location>
    <ligand>
        <name>Ca(2+)</name>
        <dbReference type="ChEBI" id="CHEBI:29108"/>
        <label>1</label>
    </ligand>
</feature>
<feature type="domain" description="Plant heme peroxidase family profile" evidence="16">
    <location>
        <begin position="664"/>
        <end position="749"/>
    </location>
</feature>
<dbReference type="SUPFAM" id="SSF48113">
    <property type="entry name" value="Heme-dependent peroxidases"/>
    <property type="match status" value="1"/>
</dbReference>
<evidence type="ECO:0000256" key="15">
    <source>
        <dbReference type="SAM" id="MobiDB-lite"/>
    </source>
</evidence>
<feature type="active site" description="Proton acceptor" evidence="10">
    <location>
        <position position="705"/>
    </location>
</feature>
<evidence type="ECO:0000256" key="11">
    <source>
        <dbReference type="PIRSR" id="PIRSR600823-3"/>
    </source>
</evidence>
<keyword evidence="8" id="KW-0560">Oxidoreductase</keyword>
<dbReference type="AlphaFoldDB" id="A0A2G2X1A5"/>
<feature type="binding site" evidence="11">
    <location>
        <position position="713"/>
    </location>
    <ligand>
        <name>Ca(2+)</name>
        <dbReference type="ChEBI" id="CHEBI:29108"/>
        <label>1</label>
    </ligand>
</feature>
<evidence type="ECO:0000256" key="8">
    <source>
        <dbReference type="ARBA" id="ARBA00023002"/>
    </source>
</evidence>
<evidence type="ECO:0000256" key="10">
    <source>
        <dbReference type="PIRSR" id="PIRSR600823-1"/>
    </source>
</evidence>
<keyword evidence="6 11" id="KW-0479">Metal-binding</keyword>
<name>A0A2G2X1A5_CAPBA</name>
<feature type="compositionally biased region" description="Basic and acidic residues" evidence="15">
    <location>
        <begin position="631"/>
        <end position="640"/>
    </location>
</feature>
<keyword evidence="13" id="KW-1015">Disulfide bond</keyword>
<dbReference type="PRINTS" id="PR00461">
    <property type="entry name" value="PLPEROXIDASE"/>
</dbReference>
<dbReference type="InterPro" id="IPR000823">
    <property type="entry name" value="Peroxidase_pln"/>
</dbReference>
<evidence type="ECO:0000256" key="3">
    <source>
        <dbReference type="ARBA" id="ARBA00012313"/>
    </source>
</evidence>
<feature type="region of interest" description="Disordered" evidence="15">
    <location>
        <begin position="223"/>
        <end position="267"/>
    </location>
</feature>
<dbReference type="PANTHER" id="PTHR47592:SF27">
    <property type="entry name" value="OS08G0421700 PROTEIN"/>
    <property type="match status" value="1"/>
</dbReference>
<dbReference type="CDD" id="cd09272">
    <property type="entry name" value="RNase_HI_RT_Ty1"/>
    <property type="match status" value="1"/>
</dbReference>
<keyword evidence="9" id="KW-0408">Iron</keyword>
<dbReference type="InterPro" id="IPR002016">
    <property type="entry name" value="Haem_peroxidase"/>
</dbReference>
<dbReference type="Proteomes" id="UP000224567">
    <property type="component" value="Unassembled WGS sequence"/>
</dbReference>
<dbReference type="InterPro" id="IPR010255">
    <property type="entry name" value="Haem_peroxidase_sf"/>
</dbReference>
<comment type="catalytic activity">
    <reaction evidence="1">
        <text>2 a phenolic donor + H2O2 = 2 a phenolic radical donor + 2 H2O</text>
        <dbReference type="Rhea" id="RHEA:56136"/>
        <dbReference type="ChEBI" id="CHEBI:15377"/>
        <dbReference type="ChEBI" id="CHEBI:16240"/>
        <dbReference type="ChEBI" id="CHEBI:139520"/>
        <dbReference type="ChEBI" id="CHEBI:139521"/>
        <dbReference type="EC" id="1.11.1.7"/>
    </reaction>
</comment>
<feature type="site" description="Transition state stabilizer" evidence="12">
    <location>
        <position position="701"/>
    </location>
</feature>
<dbReference type="Pfam" id="PF00141">
    <property type="entry name" value="peroxidase"/>
    <property type="match status" value="1"/>
</dbReference>
<dbReference type="GO" id="GO:0020037">
    <property type="term" value="F:heme binding"/>
    <property type="evidence" value="ECO:0007669"/>
    <property type="project" value="InterPro"/>
</dbReference>
<feature type="region of interest" description="Disordered" evidence="15">
    <location>
        <begin position="627"/>
        <end position="650"/>
    </location>
</feature>
<reference evidence="18" key="2">
    <citation type="journal article" date="2017" name="J. Anim. Genet.">
        <title>Multiple reference genome sequences of hot pepper reveal the massive evolution of plant disease resistance genes by retroduplication.</title>
        <authorList>
            <person name="Kim S."/>
            <person name="Park J."/>
            <person name="Yeom S.-I."/>
            <person name="Kim Y.-M."/>
            <person name="Seo E."/>
            <person name="Kim K.-T."/>
            <person name="Kim M.-S."/>
            <person name="Lee J.M."/>
            <person name="Cheong K."/>
            <person name="Shin H.-S."/>
            <person name="Kim S.-B."/>
            <person name="Han K."/>
            <person name="Lee J."/>
            <person name="Park M."/>
            <person name="Lee H.-A."/>
            <person name="Lee H.-Y."/>
            <person name="Lee Y."/>
            <person name="Oh S."/>
            <person name="Lee J.H."/>
            <person name="Choi E."/>
            <person name="Choi E."/>
            <person name="Lee S.E."/>
            <person name="Jeon J."/>
            <person name="Kim H."/>
            <person name="Choi G."/>
            <person name="Song H."/>
            <person name="Lee J."/>
            <person name="Lee S.-C."/>
            <person name="Kwon J.-K."/>
            <person name="Lee H.-Y."/>
            <person name="Koo N."/>
            <person name="Hong Y."/>
            <person name="Kim R.W."/>
            <person name="Kang W.-H."/>
            <person name="Huh J.H."/>
            <person name="Kang B.-C."/>
            <person name="Yang T.-J."/>
            <person name="Lee Y.-H."/>
            <person name="Bennetzen J.L."/>
            <person name="Choi D."/>
        </authorList>
    </citation>
    <scope>NUCLEOTIDE SEQUENCE [LARGE SCALE GENOMIC DNA]</scope>
    <source>
        <strain evidence="18">cv. PBC81</strain>
    </source>
</reference>
<dbReference type="PANTHER" id="PTHR47592">
    <property type="entry name" value="PBF68 PROTEIN"/>
    <property type="match status" value="1"/>
</dbReference>
<feature type="disulfide bond" evidence="13">
    <location>
        <begin position="707"/>
        <end position="712"/>
    </location>
</feature>
<dbReference type="GO" id="GO:0046872">
    <property type="term" value="F:metal ion binding"/>
    <property type="evidence" value="ECO:0007669"/>
    <property type="project" value="UniProtKB-KW"/>
</dbReference>
<feature type="region of interest" description="Disordered" evidence="15">
    <location>
        <begin position="345"/>
        <end position="380"/>
    </location>
</feature>
<feature type="binding site" evidence="11">
    <location>
        <position position="706"/>
    </location>
    <ligand>
        <name>Ca(2+)</name>
        <dbReference type="ChEBI" id="CHEBI:29108"/>
        <label>1</label>
    </ligand>
</feature>